<evidence type="ECO:0000256" key="5">
    <source>
        <dbReference type="ARBA" id="ARBA00023125"/>
    </source>
</evidence>
<dbReference type="Proteomes" id="UP001310022">
    <property type="component" value="Unassembled WGS sequence"/>
</dbReference>
<dbReference type="Pfam" id="PF12833">
    <property type="entry name" value="HTH_18"/>
    <property type="match status" value="1"/>
</dbReference>
<dbReference type="Gene3D" id="1.10.287.130">
    <property type="match status" value="1"/>
</dbReference>
<dbReference type="Gene3D" id="1.10.10.60">
    <property type="entry name" value="Homeodomain-like"/>
    <property type="match status" value="1"/>
</dbReference>
<dbReference type="InterPro" id="IPR036890">
    <property type="entry name" value="HATPase_C_sf"/>
</dbReference>
<dbReference type="InterPro" id="IPR003594">
    <property type="entry name" value="HATPase_dom"/>
</dbReference>
<dbReference type="PROSITE" id="PS00041">
    <property type="entry name" value="HTH_ARAC_FAMILY_1"/>
    <property type="match status" value="1"/>
</dbReference>
<evidence type="ECO:0000313" key="12">
    <source>
        <dbReference type="EMBL" id="GJM62466.1"/>
    </source>
</evidence>
<dbReference type="InterPro" id="IPR018060">
    <property type="entry name" value="HTH_AraC"/>
</dbReference>
<dbReference type="PROSITE" id="PS50110">
    <property type="entry name" value="RESPONSE_REGULATORY"/>
    <property type="match status" value="1"/>
</dbReference>
<dbReference type="SMART" id="SM00388">
    <property type="entry name" value="HisKA"/>
    <property type="match status" value="1"/>
</dbReference>
<dbReference type="SUPFAM" id="SSF46689">
    <property type="entry name" value="Homeodomain-like"/>
    <property type="match status" value="1"/>
</dbReference>
<dbReference type="PROSITE" id="PS01124">
    <property type="entry name" value="HTH_ARAC_FAMILY_2"/>
    <property type="match status" value="1"/>
</dbReference>
<evidence type="ECO:0000259" key="11">
    <source>
        <dbReference type="PROSITE" id="PS50110"/>
    </source>
</evidence>
<proteinExistence type="predicted"/>
<feature type="modified residue" description="4-aspartylphosphate" evidence="7">
    <location>
        <position position="1120"/>
    </location>
</feature>
<dbReference type="InterPro" id="IPR013783">
    <property type="entry name" value="Ig-like_fold"/>
</dbReference>
<dbReference type="SUPFAM" id="SSF47384">
    <property type="entry name" value="Homodimeric domain of signal transducing histidine kinase"/>
    <property type="match status" value="1"/>
</dbReference>
<protein>
    <recommendedName>
        <fullName evidence="2">histidine kinase</fullName>
        <ecNumber evidence="2">2.7.13.3</ecNumber>
    </recommendedName>
</protein>
<name>A0AAN4VYM5_9BACT</name>
<dbReference type="InterPro" id="IPR011006">
    <property type="entry name" value="CheY-like_superfamily"/>
</dbReference>
<dbReference type="InterPro" id="IPR004358">
    <property type="entry name" value="Sig_transdc_His_kin-like_C"/>
</dbReference>
<gene>
    <name evidence="12" type="ORF">PEDI_30180</name>
</gene>
<feature type="region of interest" description="Disordered" evidence="8">
    <location>
        <begin position="1198"/>
        <end position="1220"/>
    </location>
</feature>
<feature type="domain" description="HTH araC/xylS-type" evidence="9">
    <location>
        <begin position="1236"/>
        <end position="1335"/>
    </location>
</feature>
<keyword evidence="5" id="KW-0238">DNA-binding</keyword>
<comment type="catalytic activity">
    <reaction evidence="1">
        <text>ATP + protein L-histidine = ADP + protein N-phospho-L-histidine.</text>
        <dbReference type="EC" id="2.7.13.3"/>
    </reaction>
</comment>
<dbReference type="InterPro" id="IPR001789">
    <property type="entry name" value="Sig_transdc_resp-reg_receiver"/>
</dbReference>
<keyword evidence="13" id="KW-1185">Reference proteome</keyword>
<evidence type="ECO:0000256" key="1">
    <source>
        <dbReference type="ARBA" id="ARBA00000085"/>
    </source>
</evidence>
<evidence type="ECO:0000256" key="2">
    <source>
        <dbReference type="ARBA" id="ARBA00012438"/>
    </source>
</evidence>
<dbReference type="GO" id="GO:0003700">
    <property type="term" value="F:DNA-binding transcription factor activity"/>
    <property type="evidence" value="ECO:0007669"/>
    <property type="project" value="InterPro"/>
</dbReference>
<evidence type="ECO:0000256" key="8">
    <source>
        <dbReference type="SAM" id="MobiDB-lite"/>
    </source>
</evidence>
<evidence type="ECO:0000259" key="9">
    <source>
        <dbReference type="PROSITE" id="PS01124"/>
    </source>
</evidence>
<keyword evidence="12" id="KW-0418">Kinase</keyword>
<dbReference type="PRINTS" id="PR00344">
    <property type="entry name" value="BCTRLSENSOR"/>
</dbReference>
<dbReference type="Gene3D" id="2.130.10.10">
    <property type="entry name" value="YVTN repeat-like/Quinoprotein amine dehydrogenase"/>
    <property type="match status" value="2"/>
</dbReference>
<dbReference type="InterPro" id="IPR005467">
    <property type="entry name" value="His_kinase_dom"/>
</dbReference>
<dbReference type="GO" id="GO:0043565">
    <property type="term" value="F:sequence-specific DNA binding"/>
    <property type="evidence" value="ECO:0007669"/>
    <property type="project" value="InterPro"/>
</dbReference>
<dbReference type="Gene3D" id="3.30.565.10">
    <property type="entry name" value="Histidine kinase-like ATPase, C-terminal domain"/>
    <property type="match status" value="1"/>
</dbReference>
<keyword evidence="12" id="KW-0808">Transferase</keyword>
<dbReference type="GO" id="GO:0000155">
    <property type="term" value="F:phosphorelay sensor kinase activity"/>
    <property type="evidence" value="ECO:0007669"/>
    <property type="project" value="InterPro"/>
</dbReference>
<dbReference type="SUPFAM" id="SSF52172">
    <property type="entry name" value="CheY-like"/>
    <property type="match status" value="1"/>
</dbReference>
<evidence type="ECO:0000256" key="4">
    <source>
        <dbReference type="ARBA" id="ARBA00023015"/>
    </source>
</evidence>
<dbReference type="PANTHER" id="PTHR43547:SF2">
    <property type="entry name" value="HYBRID SIGNAL TRANSDUCTION HISTIDINE KINASE C"/>
    <property type="match status" value="1"/>
</dbReference>
<accession>A0AAN4VYM5</accession>
<dbReference type="InterPro" id="IPR015943">
    <property type="entry name" value="WD40/YVTN_repeat-like_dom_sf"/>
</dbReference>
<organism evidence="12 13">
    <name type="scientific">Persicobacter diffluens</name>
    <dbReference type="NCBI Taxonomy" id="981"/>
    <lineage>
        <taxon>Bacteria</taxon>
        <taxon>Pseudomonadati</taxon>
        <taxon>Bacteroidota</taxon>
        <taxon>Cytophagia</taxon>
        <taxon>Cytophagales</taxon>
        <taxon>Persicobacteraceae</taxon>
        <taxon>Persicobacter</taxon>
    </lineage>
</organism>
<dbReference type="CDD" id="cd00082">
    <property type="entry name" value="HisKA"/>
    <property type="match status" value="1"/>
</dbReference>
<dbReference type="SMART" id="SM00387">
    <property type="entry name" value="HATPase_c"/>
    <property type="match status" value="1"/>
</dbReference>
<dbReference type="SUPFAM" id="SSF63829">
    <property type="entry name" value="Calcium-dependent phosphotriesterase"/>
    <property type="match status" value="2"/>
</dbReference>
<dbReference type="Pfam" id="PF00512">
    <property type="entry name" value="HisKA"/>
    <property type="match status" value="1"/>
</dbReference>
<dbReference type="Gene3D" id="2.60.40.10">
    <property type="entry name" value="Immunoglobulins"/>
    <property type="match status" value="1"/>
</dbReference>
<dbReference type="SUPFAM" id="SSF55874">
    <property type="entry name" value="ATPase domain of HSP90 chaperone/DNA topoisomerase II/histidine kinase"/>
    <property type="match status" value="1"/>
</dbReference>
<keyword evidence="6" id="KW-0804">Transcription</keyword>
<dbReference type="EC" id="2.7.13.3" evidence="2"/>
<feature type="domain" description="Response regulatory" evidence="11">
    <location>
        <begin position="1072"/>
        <end position="1187"/>
    </location>
</feature>
<dbReference type="SMART" id="SM00448">
    <property type="entry name" value="REC"/>
    <property type="match status" value="1"/>
</dbReference>
<dbReference type="Pfam" id="PF02518">
    <property type="entry name" value="HATPase_c"/>
    <property type="match status" value="1"/>
</dbReference>
<dbReference type="Pfam" id="PF07495">
    <property type="entry name" value="Y_Y_Y"/>
    <property type="match status" value="1"/>
</dbReference>
<dbReference type="InterPro" id="IPR036097">
    <property type="entry name" value="HisK_dim/P_sf"/>
</dbReference>
<evidence type="ECO:0000256" key="7">
    <source>
        <dbReference type="PROSITE-ProRule" id="PRU00169"/>
    </source>
</evidence>
<dbReference type="Pfam" id="PF07494">
    <property type="entry name" value="Reg_prop"/>
    <property type="match status" value="1"/>
</dbReference>
<dbReference type="InterPro" id="IPR018062">
    <property type="entry name" value="HTH_AraC-typ_CS"/>
</dbReference>
<evidence type="ECO:0000259" key="10">
    <source>
        <dbReference type="PROSITE" id="PS50109"/>
    </source>
</evidence>
<evidence type="ECO:0000256" key="6">
    <source>
        <dbReference type="ARBA" id="ARBA00023163"/>
    </source>
</evidence>
<dbReference type="PANTHER" id="PTHR43547">
    <property type="entry name" value="TWO-COMPONENT HISTIDINE KINASE"/>
    <property type="match status" value="1"/>
</dbReference>
<reference evidence="12 13" key="1">
    <citation type="submission" date="2021-12" db="EMBL/GenBank/DDBJ databases">
        <title>Genome sequencing of bacteria with rrn-lacking chromosome and rrn-plasmid.</title>
        <authorList>
            <person name="Anda M."/>
            <person name="Iwasaki W."/>
        </authorList>
    </citation>
    <scope>NUCLEOTIDE SEQUENCE [LARGE SCALE GENOMIC DNA]</scope>
    <source>
        <strain evidence="12 13">NBRC 15940</strain>
    </source>
</reference>
<keyword evidence="4" id="KW-0805">Transcription regulation</keyword>
<dbReference type="InterPro" id="IPR011110">
    <property type="entry name" value="Reg_prop"/>
</dbReference>
<keyword evidence="3 7" id="KW-0597">Phosphoprotein</keyword>
<dbReference type="PROSITE" id="PS50109">
    <property type="entry name" value="HIS_KIN"/>
    <property type="match status" value="1"/>
</dbReference>
<dbReference type="InterPro" id="IPR009057">
    <property type="entry name" value="Homeodomain-like_sf"/>
</dbReference>
<evidence type="ECO:0000256" key="3">
    <source>
        <dbReference type="ARBA" id="ARBA00022553"/>
    </source>
</evidence>
<dbReference type="EMBL" id="BQKE01000002">
    <property type="protein sequence ID" value="GJM62466.1"/>
    <property type="molecule type" value="Genomic_DNA"/>
</dbReference>
<dbReference type="Gene3D" id="3.40.50.2300">
    <property type="match status" value="1"/>
</dbReference>
<dbReference type="InterPro" id="IPR011123">
    <property type="entry name" value="Y_Y_Y"/>
</dbReference>
<dbReference type="SMART" id="SM00342">
    <property type="entry name" value="HTH_ARAC"/>
    <property type="match status" value="1"/>
</dbReference>
<dbReference type="Pfam" id="PF00072">
    <property type="entry name" value="Response_reg"/>
    <property type="match status" value="1"/>
</dbReference>
<comment type="caution">
    <text evidence="12">The sequence shown here is derived from an EMBL/GenBank/DDBJ whole genome shotgun (WGS) entry which is preliminary data.</text>
</comment>
<sequence length="1340" mass="152237">MSFADSSDLYFEAAAKHTNISGQGINAMLEDEDGFFWLATWRGLYRYDGYEAINYSLKIPQLNKARKVTCLLYDQDKIWLGTFVEGLFCYHLKTGIVEHFAPEALVKDVITLTLDHQGNLWVGSEADGLCKIKPNNEVEKFDPGNTTGMKDPKISQIIEDQHQRLWVASENALSFFDQEHKELVQALEFAKGGYVYSASLRKDNRVILATREGLLEVPLPADSLPSGQTLAAHPLDFKAYEKYNNFCHALLSERNELWIGTANGLLYQNQDKVIHYGYQQGLHSEVIQCLMKDRFGNLWLGTGEGLFKAISKNQHLAFLPYASDFKSIKNIISGQGELILGSFTNGLFRVRENGSHESINLKSASPFLEDAKSIIFDVAFDASQALWVSTKGAGVFRLRRNAQGEYEQTDHFFAKGQFSEFRDNHLLCITSSPDGRVYFGAWEGIIYYFDPVAHKVKEMPIVGAFKNYPITQILIDQEGIFWVGTRGGGVFSMEEKGQQFQVLQQFNGTKEPMDIYINEMYESSNGKIWVGTENGLFMIKKGKAKSIPLIPLGRQITEKVINGISEDLHGFLWITSESAIFRINSNRTEKDHINIIDSSDGLRNHYFSNGIVSGGKQGKFYISGDMGLDILSPYDLKIDYDLPQPKITRLMINGREVKAPIEGSGEKLINYRSSLELSNEDRTFSFEFSALQLEKPDKCLYAYQLEGYDADWIFSNALNRRAQYTNVPAGRYVFKLKAANPDGVWNDEASRLEIIIYPPFWRSDWAYGIYLLLLLSSLVGLYFYYRSKHLDALRKVEQRKEGEINTMRLNFFANISHEFRTPLTLILGPLAKLVQEHPGGQYGDLYGMMYRNANRLLLLVNRLLDFQKAENSELKLQVQHSDLSVTVRNLAELFKFQATHQKVNYEIYIAEDLPDALWFSPDFIEGILFNLLSNAFKYTPSGQTIRLKLSKEIHPSHKGGEWIQIKVADTGSGISEEHLPRIFEQYYTAARAGGNSVGIGLSFTRKLVELHKGMIEVSSQVGVGTEFRVYLPLEDVYKRAEKAHHPSRPHLPKIDLPMPEELMLEGNDQKPVVLIVDDHADVLSYLKEMLSPYFQPLTAMNGREALLLAQEQIPDIIISDVMMPEMNGFEFCKELKTHPNTDHIPLILVTALNSERDRIEGLKAGADSFIPKPLNTEHLLVRIDQLLKRQKKLQEKHIGRGRAYDASGNHQDNSHGSEVDNFDEISEVVKKSPLLEKADRIILEQMDDPDFGVDKFCEALAISRMQLYRKLKAITGMSANAYIRKVRMRRAAELLEEGELNIKQVTYDVGFTDLKYFRKCFKEEFGVNPSEFSGDKVSNS</sequence>
<feature type="domain" description="Histidine kinase" evidence="10">
    <location>
        <begin position="814"/>
        <end position="1035"/>
    </location>
</feature>
<evidence type="ECO:0000313" key="13">
    <source>
        <dbReference type="Proteomes" id="UP001310022"/>
    </source>
</evidence>
<dbReference type="InterPro" id="IPR003661">
    <property type="entry name" value="HisK_dim/P_dom"/>
</dbReference>